<dbReference type="GO" id="GO:0016787">
    <property type="term" value="F:hydrolase activity"/>
    <property type="evidence" value="ECO:0007669"/>
    <property type="project" value="UniProtKB-KW"/>
</dbReference>
<comment type="catalytic activity">
    <reaction evidence="10">
        <text>adenosine + phosphate = alpha-D-ribose 1-phosphate + adenine</text>
        <dbReference type="Rhea" id="RHEA:27642"/>
        <dbReference type="ChEBI" id="CHEBI:16335"/>
        <dbReference type="ChEBI" id="CHEBI:16708"/>
        <dbReference type="ChEBI" id="CHEBI:43474"/>
        <dbReference type="ChEBI" id="CHEBI:57720"/>
        <dbReference type="EC" id="2.4.2.1"/>
    </reaction>
    <physiologicalReaction direction="left-to-right" evidence="10">
        <dbReference type="Rhea" id="RHEA:27643"/>
    </physiologicalReaction>
</comment>
<sequence length="257" mass="27395">MSEILHSHREFAVGKSTVQVGFTNSAAGNLGLHVGENPVAVLRNRKRLEQQLGLGERRFVYLNQVHGTDVFDADISSVATAGAETEAEAERVRDAAPVADAAVTTSGVPLAVMVADCIPVVLVGETDEHQPVLAVAHAGRRGLLDGVLEATVEKMVERGAANIQAWLGPSICGSCYEVPVEMRDESSRSLPAVYAETSWHTPALNLPAGAAAVLESHQAVTRVHHDFADCTLENSGLFSHRRGEPLGRIAGLVWIEK</sequence>
<comment type="similarity">
    <text evidence="3">Belongs to the purine nucleoside phosphorylase YfiH/LACC1 family.</text>
</comment>
<evidence type="ECO:0000256" key="3">
    <source>
        <dbReference type="ARBA" id="ARBA00007353"/>
    </source>
</evidence>
<dbReference type="EMBL" id="BMDC01000001">
    <property type="protein sequence ID" value="GGH56499.1"/>
    <property type="molecule type" value="Genomic_DNA"/>
</dbReference>
<dbReference type="InterPro" id="IPR038371">
    <property type="entry name" value="Cu_polyphenol_OxRdtase_sf"/>
</dbReference>
<evidence type="ECO:0000256" key="8">
    <source>
        <dbReference type="ARBA" id="ARBA00023008"/>
    </source>
</evidence>
<comment type="caution">
    <text evidence="12">The sequence shown here is derived from an EMBL/GenBank/DDBJ whole genome shotgun (WGS) entry which is preliminary data.</text>
</comment>
<dbReference type="CDD" id="cd16833">
    <property type="entry name" value="YfiH"/>
    <property type="match status" value="1"/>
</dbReference>
<dbReference type="Proteomes" id="UP000600171">
    <property type="component" value="Unassembled WGS sequence"/>
</dbReference>
<dbReference type="GO" id="GO:0005507">
    <property type="term" value="F:copper ion binding"/>
    <property type="evidence" value="ECO:0007669"/>
    <property type="project" value="TreeGrafter"/>
</dbReference>
<dbReference type="SUPFAM" id="SSF64438">
    <property type="entry name" value="CNF1/YfiH-like putative cysteine hydrolases"/>
    <property type="match status" value="1"/>
</dbReference>
<comment type="function">
    <text evidence="2">Purine nucleoside enzyme that catalyzes the phosphorolysis of adenosine and inosine nucleosides, yielding D-ribose 1-phosphate and the respective free bases, adenine and hypoxanthine. Also catalyzes the phosphorolysis of S-methyl-5'-thioadenosine into adenine and S-methyl-5-thio-alpha-D-ribose 1-phosphate. Also has adenosine deaminase activity.</text>
</comment>
<evidence type="ECO:0000313" key="12">
    <source>
        <dbReference type="EMBL" id="GGH56499.1"/>
    </source>
</evidence>
<evidence type="ECO:0000256" key="5">
    <source>
        <dbReference type="ARBA" id="ARBA00022723"/>
    </source>
</evidence>
<name>A0A917MPL8_9MICC</name>
<evidence type="ECO:0000256" key="2">
    <source>
        <dbReference type="ARBA" id="ARBA00003215"/>
    </source>
</evidence>
<evidence type="ECO:0000256" key="9">
    <source>
        <dbReference type="ARBA" id="ARBA00047989"/>
    </source>
</evidence>
<evidence type="ECO:0000256" key="11">
    <source>
        <dbReference type="ARBA" id="ARBA00049893"/>
    </source>
</evidence>
<keyword evidence="6" id="KW-0378">Hydrolase</keyword>
<dbReference type="PANTHER" id="PTHR30616:SF2">
    <property type="entry name" value="PURINE NUCLEOSIDE PHOSPHORYLASE LACC1"/>
    <property type="match status" value="1"/>
</dbReference>
<gene>
    <name evidence="12" type="ORF">GCM10007359_00670</name>
</gene>
<keyword evidence="13" id="KW-1185">Reference proteome</keyword>
<comment type="catalytic activity">
    <reaction evidence="11">
        <text>S-methyl-5'-thioadenosine + phosphate = 5-(methylsulfanyl)-alpha-D-ribose 1-phosphate + adenine</text>
        <dbReference type="Rhea" id="RHEA:11852"/>
        <dbReference type="ChEBI" id="CHEBI:16708"/>
        <dbReference type="ChEBI" id="CHEBI:17509"/>
        <dbReference type="ChEBI" id="CHEBI:43474"/>
        <dbReference type="ChEBI" id="CHEBI:58533"/>
        <dbReference type="EC" id="2.4.2.28"/>
    </reaction>
    <physiologicalReaction direction="left-to-right" evidence="11">
        <dbReference type="Rhea" id="RHEA:11853"/>
    </physiologicalReaction>
</comment>
<dbReference type="AlphaFoldDB" id="A0A917MPL8"/>
<keyword evidence="4" id="KW-0808">Transferase</keyword>
<dbReference type="InterPro" id="IPR003730">
    <property type="entry name" value="Cu_polyphenol_OxRdtase"/>
</dbReference>
<dbReference type="PANTHER" id="PTHR30616">
    <property type="entry name" value="UNCHARACTERIZED PROTEIN YFIH"/>
    <property type="match status" value="1"/>
</dbReference>
<evidence type="ECO:0000256" key="4">
    <source>
        <dbReference type="ARBA" id="ARBA00022679"/>
    </source>
</evidence>
<keyword evidence="5" id="KW-0479">Metal-binding</keyword>
<comment type="catalytic activity">
    <reaction evidence="1">
        <text>inosine + phosphate = alpha-D-ribose 1-phosphate + hypoxanthine</text>
        <dbReference type="Rhea" id="RHEA:27646"/>
        <dbReference type="ChEBI" id="CHEBI:17368"/>
        <dbReference type="ChEBI" id="CHEBI:17596"/>
        <dbReference type="ChEBI" id="CHEBI:43474"/>
        <dbReference type="ChEBI" id="CHEBI:57720"/>
        <dbReference type="EC" id="2.4.2.1"/>
    </reaction>
    <physiologicalReaction direction="left-to-right" evidence="1">
        <dbReference type="Rhea" id="RHEA:27647"/>
    </physiologicalReaction>
</comment>
<dbReference type="InterPro" id="IPR011324">
    <property type="entry name" value="Cytotoxic_necrot_fac-like_cat"/>
</dbReference>
<organism evidence="12 13">
    <name type="scientific">Rothia aerolata</name>
    <dbReference type="NCBI Taxonomy" id="1812262"/>
    <lineage>
        <taxon>Bacteria</taxon>
        <taxon>Bacillati</taxon>
        <taxon>Actinomycetota</taxon>
        <taxon>Actinomycetes</taxon>
        <taxon>Micrococcales</taxon>
        <taxon>Micrococcaceae</taxon>
        <taxon>Rothia</taxon>
    </lineage>
</organism>
<keyword evidence="8" id="KW-0186">Copper</keyword>
<evidence type="ECO:0000256" key="1">
    <source>
        <dbReference type="ARBA" id="ARBA00000553"/>
    </source>
</evidence>
<dbReference type="Pfam" id="PF02578">
    <property type="entry name" value="Cu-oxidase_4"/>
    <property type="match status" value="1"/>
</dbReference>
<accession>A0A917MPL8</accession>
<evidence type="ECO:0000256" key="10">
    <source>
        <dbReference type="ARBA" id="ARBA00048968"/>
    </source>
</evidence>
<dbReference type="GO" id="GO:0017061">
    <property type="term" value="F:S-methyl-5-thioadenosine phosphorylase activity"/>
    <property type="evidence" value="ECO:0007669"/>
    <property type="project" value="UniProtKB-EC"/>
</dbReference>
<evidence type="ECO:0000313" key="13">
    <source>
        <dbReference type="Proteomes" id="UP000600171"/>
    </source>
</evidence>
<dbReference type="Gene3D" id="3.60.140.10">
    <property type="entry name" value="CNF1/YfiH-like putative cysteine hydrolases"/>
    <property type="match status" value="1"/>
</dbReference>
<proteinExistence type="inferred from homology"/>
<evidence type="ECO:0000256" key="7">
    <source>
        <dbReference type="ARBA" id="ARBA00022833"/>
    </source>
</evidence>
<reference evidence="12 13" key="1">
    <citation type="journal article" date="2014" name="Int. J. Syst. Evol. Microbiol.">
        <title>Complete genome sequence of Corynebacterium casei LMG S-19264T (=DSM 44701T), isolated from a smear-ripened cheese.</title>
        <authorList>
            <consortium name="US DOE Joint Genome Institute (JGI-PGF)"/>
            <person name="Walter F."/>
            <person name="Albersmeier A."/>
            <person name="Kalinowski J."/>
            <person name="Ruckert C."/>
        </authorList>
    </citation>
    <scope>NUCLEOTIDE SEQUENCE [LARGE SCALE GENOMIC DNA]</scope>
    <source>
        <strain evidence="12 13">CCM 8669</strain>
    </source>
</reference>
<dbReference type="RefSeq" id="WP_188358365.1">
    <property type="nucleotide sequence ID" value="NZ_BMDC01000001.1"/>
</dbReference>
<protein>
    <submittedName>
        <fullName evidence="12">Laccase domain protein</fullName>
    </submittedName>
</protein>
<keyword evidence="7" id="KW-0862">Zinc</keyword>
<evidence type="ECO:0000256" key="6">
    <source>
        <dbReference type="ARBA" id="ARBA00022801"/>
    </source>
</evidence>
<comment type="catalytic activity">
    <reaction evidence="9">
        <text>adenosine + H2O + H(+) = inosine + NH4(+)</text>
        <dbReference type="Rhea" id="RHEA:24408"/>
        <dbReference type="ChEBI" id="CHEBI:15377"/>
        <dbReference type="ChEBI" id="CHEBI:15378"/>
        <dbReference type="ChEBI" id="CHEBI:16335"/>
        <dbReference type="ChEBI" id="CHEBI:17596"/>
        <dbReference type="ChEBI" id="CHEBI:28938"/>
        <dbReference type="EC" id="3.5.4.4"/>
    </reaction>
    <physiologicalReaction direction="left-to-right" evidence="9">
        <dbReference type="Rhea" id="RHEA:24409"/>
    </physiologicalReaction>
</comment>